<proteinExistence type="predicted"/>
<dbReference type="STRING" id="360105.CCV52592_0569"/>
<evidence type="ECO:0000256" key="1">
    <source>
        <dbReference type="ARBA" id="ARBA00022649"/>
    </source>
</evidence>
<evidence type="ECO:0000313" key="3">
    <source>
        <dbReference type="Proteomes" id="UP000006380"/>
    </source>
</evidence>
<reference evidence="2" key="1">
    <citation type="submission" date="2016-07" db="EMBL/GenBank/DDBJ databases">
        <title>Comparative genomics of the Campylobacter concisus group.</title>
        <authorList>
            <person name="Miller W.G."/>
            <person name="Yee E."/>
            <person name="Chapman M.H."/>
            <person name="Huynh S."/>
            <person name="Bono J.L."/>
            <person name="On S.L.W."/>
            <person name="StLeger J."/>
            <person name="Foster G."/>
            <person name="Parker C.T."/>
        </authorList>
    </citation>
    <scope>NUCLEOTIDE SEQUENCE</scope>
    <source>
        <strain evidence="2">525.92</strain>
    </source>
</reference>
<gene>
    <name evidence="2" type="ORF">CCV52592_0569</name>
</gene>
<dbReference type="Gene3D" id="3.30.2310.20">
    <property type="entry name" value="RelE-like"/>
    <property type="match status" value="1"/>
</dbReference>
<dbReference type="AlphaFoldDB" id="A7H0I0"/>
<keyword evidence="1" id="KW-1277">Toxin-antitoxin system</keyword>
<dbReference type="RefSeq" id="WP_083236305.1">
    <property type="nucleotide sequence ID" value="NC_009715.2"/>
</dbReference>
<name>A7H0I0_CAMC5</name>
<keyword evidence="3" id="KW-1185">Reference proteome</keyword>
<dbReference type="Proteomes" id="UP000006380">
    <property type="component" value="Chromosome"/>
</dbReference>
<accession>A7H0I0</accession>
<protein>
    <submittedName>
        <fullName evidence="2">Toxin-antitoxin system, toxin component, RelE/ParE family</fullName>
    </submittedName>
</protein>
<dbReference type="OrthoDB" id="1362197at2"/>
<evidence type="ECO:0000313" key="2">
    <source>
        <dbReference type="EMBL" id="EAU01403.2"/>
    </source>
</evidence>
<dbReference type="Pfam" id="PF05016">
    <property type="entry name" value="ParE_toxin"/>
    <property type="match status" value="1"/>
</dbReference>
<dbReference type="InterPro" id="IPR007712">
    <property type="entry name" value="RelE/ParE_toxin"/>
</dbReference>
<dbReference type="InterPro" id="IPR035093">
    <property type="entry name" value="RelE/ParE_toxin_dom_sf"/>
</dbReference>
<organism evidence="2 3">
    <name type="scientific">Campylobacter curvus (strain 525.92)</name>
    <dbReference type="NCBI Taxonomy" id="360105"/>
    <lineage>
        <taxon>Bacteria</taxon>
        <taxon>Pseudomonadati</taxon>
        <taxon>Campylobacterota</taxon>
        <taxon>Epsilonproteobacteria</taxon>
        <taxon>Campylobacterales</taxon>
        <taxon>Campylobacteraceae</taxon>
        <taxon>Campylobacter</taxon>
    </lineage>
</organism>
<sequence length="94" mass="11390">MQIVESVDFKSHLQRILNFLGSKSKVSRDSFSDFLYENLSRLDFMPYKFRKSWSFDDEDIRDFIFKGYVIPYFIDKQNDKIVLLAIFRENLLNF</sequence>
<dbReference type="EMBL" id="CP000767">
    <property type="protein sequence ID" value="EAU01403.2"/>
    <property type="molecule type" value="Genomic_DNA"/>
</dbReference>
<dbReference type="KEGG" id="ccv:CCV52592_0569"/>